<evidence type="ECO:0000256" key="8">
    <source>
        <dbReference type="SAM" id="Phobius"/>
    </source>
</evidence>
<evidence type="ECO:0000256" key="1">
    <source>
        <dbReference type="ARBA" id="ARBA00004651"/>
    </source>
</evidence>
<feature type="region of interest" description="Disordered" evidence="7">
    <location>
        <begin position="1"/>
        <end position="23"/>
    </location>
</feature>
<dbReference type="GO" id="GO:0008324">
    <property type="term" value="F:monoatomic cation transmembrane transporter activity"/>
    <property type="evidence" value="ECO:0007669"/>
    <property type="project" value="InterPro"/>
</dbReference>
<comment type="subcellular location">
    <subcellularLocation>
        <location evidence="1">Cell membrane</location>
        <topology evidence="1">Multi-pass membrane protein</topology>
    </subcellularLocation>
</comment>
<evidence type="ECO:0000256" key="5">
    <source>
        <dbReference type="ARBA" id="ARBA00022989"/>
    </source>
</evidence>
<evidence type="ECO:0000256" key="7">
    <source>
        <dbReference type="SAM" id="MobiDB-lite"/>
    </source>
</evidence>
<keyword evidence="4 8" id="KW-0812">Transmembrane</keyword>
<accession>A0A7W7GN34</accession>
<dbReference type="PANTHER" id="PTHR34584:SF1">
    <property type="entry name" value="NA(+)_H(+) ANTIPORTER SUBUNIT E1"/>
    <property type="match status" value="1"/>
</dbReference>
<comment type="caution">
    <text evidence="9">The sequence shown here is derived from an EMBL/GenBank/DDBJ whole genome shotgun (WGS) entry which is preliminary data.</text>
</comment>
<evidence type="ECO:0000256" key="2">
    <source>
        <dbReference type="ARBA" id="ARBA00006228"/>
    </source>
</evidence>
<evidence type="ECO:0000256" key="3">
    <source>
        <dbReference type="ARBA" id="ARBA00022475"/>
    </source>
</evidence>
<dbReference type="InterPro" id="IPR002758">
    <property type="entry name" value="Cation_antiport_E"/>
</dbReference>
<evidence type="ECO:0000256" key="4">
    <source>
        <dbReference type="ARBA" id="ARBA00022692"/>
    </source>
</evidence>
<reference evidence="9 10" key="1">
    <citation type="submission" date="2020-08" db="EMBL/GenBank/DDBJ databases">
        <title>Sequencing the genomes of 1000 actinobacteria strains.</title>
        <authorList>
            <person name="Klenk H.-P."/>
        </authorList>
    </citation>
    <scope>NUCLEOTIDE SEQUENCE [LARGE SCALE GENOMIC DNA]</scope>
    <source>
        <strain evidence="9 10">DSM 23974</strain>
    </source>
</reference>
<dbReference type="PANTHER" id="PTHR34584">
    <property type="entry name" value="NA(+)/H(+) ANTIPORTER SUBUNIT E1"/>
    <property type="match status" value="1"/>
</dbReference>
<dbReference type="GO" id="GO:0005886">
    <property type="term" value="C:plasma membrane"/>
    <property type="evidence" value="ECO:0007669"/>
    <property type="project" value="UniProtKB-SubCell"/>
</dbReference>
<proteinExistence type="inferred from homology"/>
<organism evidence="9 10">
    <name type="scientific">Micrococcus cohnii</name>
    <dbReference type="NCBI Taxonomy" id="993416"/>
    <lineage>
        <taxon>Bacteria</taxon>
        <taxon>Bacillati</taxon>
        <taxon>Actinomycetota</taxon>
        <taxon>Actinomycetes</taxon>
        <taxon>Micrococcales</taxon>
        <taxon>Micrococcaceae</taxon>
        <taxon>Micrococcus</taxon>
    </lineage>
</organism>
<dbReference type="EMBL" id="JACHNA010000001">
    <property type="protein sequence ID" value="MBB4735178.1"/>
    <property type="molecule type" value="Genomic_DNA"/>
</dbReference>
<name>A0A7W7GN34_9MICC</name>
<comment type="similarity">
    <text evidence="2">Belongs to the CPA3 antiporters (TC 2.A.63) subunit E family.</text>
</comment>
<protein>
    <submittedName>
        <fullName evidence="9">Multicomponent Na+:H+ antiporter subunit E</fullName>
    </submittedName>
</protein>
<keyword evidence="3" id="KW-1003">Cell membrane</keyword>
<keyword evidence="5 8" id="KW-1133">Transmembrane helix</keyword>
<evidence type="ECO:0000313" key="10">
    <source>
        <dbReference type="Proteomes" id="UP000540191"/>
    </source>
</evidence>
<gene>
    <name evidence="9" type="ORF">HDA30_000686</name>
</gene>
<evidence type="ECO:0000256" key="6">
    <source>
        <dbReference type="ARBA" id="ARBA00023136"/>
    </source>
</evidence>
<dbReference type="Pfam" id="PF01899">
    <property type="entry name" value="MNHE"/>
    <property type="match status" value="1"/>
</dbReference>
<keyword evidence="6 8" id="KW-0472">Membrane</keyword>
<sequence>MTPNPNDARQLRGGGPRVLDDGTEIFSPGDCSAVSRPWRMLVFVLWFAWALATSSGAVLHDLVTPGNQARSGIARIRLNCRTDAEVTMLSSLITLTPGTLTLGTNRETADGAQMDPDGHRLLYVHALYADDADALRTEIHDMERRMLHALRKEGIA</sequence>
<dbReference type="AlphaFoldDB" id="A0A7W7GN34"/>
<dbReference type="RefSeq" id="WP_158495849.1">
    <property type="nucleotide sequence ID" value="NZ_JACHNA010000001.1"/>
</dbReference>
<keyword evidence="10" id="KW-1185">Reference proteome</keyword>
<feature type="transmembrane region" description="Helical" evidence="8">
    <location>
        <begin position="43"/>
        <end position="63"/>
    </location>
</feature>
<dbReference type="Proteomes" id="UP000540191">
    <property type="component" value="Unassembled WGS sequence"/>
</dbReference>
<evidence type="ECO:0000313" key="9">
    <source>
        <dbReference type="EMBL" id="MBB4735178.1"/>
    </source>
</evidence>